<dbReference type="SUPFAM" id="SSF56349">
    <property type="entry name" value="DNA breaking-rejoining enzymes"/>
    <property type="match status" value="1"/>
</dbReference>
<dbReference type="Pfam" id="PF00589">
    <property type="entry name" value="Phage_integrase"/>
    <property type="match status" value="1"/>
</dbReference>
<keyword evidence="4" id="KW-0233">DNA recombination</keyword>
<evidence type="ECO:0000259" key="7">
    <source>
        <dbReference type="PROSITE" id="PS51900"/>
    </source>
</evidence>
<dbReference type="InterPro" id="IPR044068">
    <property type="entry name" value="CB"/>
</dbReference>
<dbReference type="InterPro" id="IPR004107">
    <property type="entry name" value="Integrase_SAM-like_N"/>
</dbReference>
<evidence type="ECO:0000256" key="2">
    <source>
        <dbReference type="ARBA" id="ARBA00022908"/>
    </source>
</evidence>
<name>A0A0P0RQT0_9BURK</name>
<dbReference type="PROSITE" id="PS51900">
    <property type="entry name" value="CB"/>
    <property type="match status" value="1"/>
</dbReference>
<dbReference type="InterPro" id="IPR013762">
    <property type="entry name" value="Integrase-like_cat_sf"/>
</dbReference>
<geneLocation type="plasmid" evidence="9"/>
<dbReference type="GO" id="GO:0015074">
    <property type="term" value="P:DNA integration"/>
    <property type="evidence" value="ECO:0007669"/>
    <property type="project" value="UniProtKB-KW"/>
</dbReference>
<evidence type="ECO:0000256" key="5">
    <source>
        <dbReference type="PROSITE-ProRule" id="PRU01248"/>
    </source>
</evidence>
<dbReference type="PANTHER" id="PTHR30349:SF41">
    <property type="entry name" value="INTEGRASE_RECOMBINASE PROTEIN MJ0367-RELATED"/>
    <property type="match status" value="1"/>
</dbReference>
<dbReference type="GO" id="GO:0003677">
    <property type="term" value="F:DNA binding"/>
    <property type="evidence" value="ECO:0007669"/>
    <property type="project" value="UniProtKB-UniRule"/>
</dbReference>
<evidence type="ECO:0000259" key="6">
    <source>
        <dbReference type="PROSITE" id="PS51898"/>
    </source>
</evidence>
<protein>
    <submittedName>
        <fullName evidence="8">Mobile element protein</fullName>
    </submittedName>
</protein>
<keyword evidence="2" id="KW-0229">DNA integration</keyword>
<feature type="domain" description="Tyr recombinase" evidence="6">
    <location>
        <begin position="237"/>
        <end position="422"/>
    </location>
</feature>
<dbReference type="EMBL" id="CP012748">
    <property type="protein sequence ID" value="ALL71409.1"/>
    <property type="molecule type" value="Genomic_DNA"/>
</dbReference>
<reference evidence="8 9" key="1">
    <citation type="journal article" date="2014" name="Genome Announc.">
        <title>Draft Genome Sequence of the Haloacid-Degrading Burkholderia caribensis Strain MBA4.</title>
        <authorList>
            <person name="Pan Y."/>
            <person name="Kong K.F."/>
            <person name="Tsang J.S."/>
        </authorList>
    </citation>
    <scope>NUCLEOTIDE SEQUENCE [LARGE SCALE GENOMIC DNA]</scope>
    <source>
        <strain evidence="8 9">MBA4</strain>
        <plasmid evidence="9">Plasmid</plasmid>
    </source>
</reference>
<dbReference type="InterPro" id="IPR050090">
    <property type="entry name" value="Tyrosine_recombinase_XerCD"/>
</dbReference>
<dbReference type="Pfam" id="PF02899">
    <property type="entry name" value="Phage_int_SAM_1"/>
    <property type="match status" value="1"/>
</dbReference>
<dbReference type="Gene3D" id="1.10.150.130">
    <property type="match status" value="1"/>
</dbReference>
<dbReference type="InterPro" id="IPR011010">
    <property type="entry name" value="DNA_brk_join_enz"/>
</dbReference>
<dbReference type="Gene3D" id="1.10.443.10">
    <property type="entry name" value="Intergrase catalytic core"/>
    <property type="match status" value="1"/>
</dbReference>
<dbReference type="AlphaFoldDB" id="A0A0P0RQT0"/>
<evidence type="ECO:0000313" key="8">
    <source>
        <dbReference type="EMBL" id="ALL71409.1"/>
    </source>
</evidence>
<evidence type="ECO:0000256" key="4">
    <source>
        <dbReference type="ARBA" id="ARBA00023172"/>
    </source>
</evidence>
<dbReference type="GO" id="GO:0006310">
    <property type="term" value="P:DNA recombination"/>
    <property type="evidence" value="ECO:0007669"/>
    <property type="project" value="UniProtKB-KW"/>
</dbReference>
<dbReference type="InterPro" id="IPR002104">
    <property type="entry name" value="Integrase_catalytic"/>
</dbReference>
<accession>A0A0P0RQT0</accession>
<dbReference type="Proteomes" id="UP000019146">
    <property type="component" value="Plasmid unnamed"/>
</dbReference>
<organism evidence="8 9">
    <name type="scientific">Paraburkholderia caribensis MBA4</name>
    <dbReference type="NCBI Taxonomy" id="1323664"/>
    <lineage>
        <taxon>Bacteria</taxon>
        <taxon>Pseudomonadati</taxon>
        <taxon>Pseudomonadota</taxon>
        <taxon>Betaproteobacteria</taxon>
        <taxon>Burkholderiales</taxon>
        <taxon>Burkholderiaceae</taxon>
        <taxon>Paraburkholderia</taxon>
    </lineage>
</organism>
<sequence length="447" mass="49739">MSQPAKPRFLPVGTWHPSDGVERSLHVCQPVAPDWLASTGGLARAPAAGLPPPVGHQHADRMVSSRDRCREAPARTIHLPRPYAYLGHLLVSDRHSAAIATGVAKGGRSKREIAAMNDTSDFPALLEAFFTDRLMRQRQVSPHTILSYRDTFRLLLHYAQERLHKAPSDLTVPELDTPLIGAFLDHLEQDRENSARSRNVRLAAIHSFFRYVALHAPQYSALAQRVLGMPNKRYTRRPVEFLTQVEVEALLAAPLLDNWTGRRDHAMLLLAVQTGLRAAELIGLRCQDIVFGPGAHVRCLGKGRKVRCTPLRKDTVTVLRRWLKERHGAPDDAAFPNARGTELSHDGLQYVLAKHLATARSHCPSLARKHITPHCLRHTLAMDLLQHGVGRSVLALWLGHESVETTAMYVHADLKLKELALAKTVSAGVRQGRYVPDDRVLAFLKSL</sequence>
<dbReference type="InterPro" id="IPR010998">
    <property type="entry name" value="Integrase_recombinase_N"/>
</dbReference>
<feature type="domain" description="Core-binding (CB)" evidence="7">
    <location>
        <begin position="120"/>
        <end position="213"/>
    </location>
</feature>
<gene>
    <name evidence="8" type="ORF">K788_0001797</name>
</gene>
<dbReference type="PANTHER" id="PTHR30349">
    <property type="entry name" value="PHAGE INTEGRASE-RELATED"/>
    <property type="match status" value="1"/>
</dbReference>
<comment type="similarity">
    <text evidence="1">Belongs to the 'phage' integrase family.</text>
</comment>
<proteinExistence type="inferred from homology"/>
<keyword evidence="3 5" id="KW-0238">DNA-binding</keyword>
<evidence type="ECO:0000256" key="1">
    <source>
        <dbReference type="ARBA" id="ARBA00008857"/>
    </source>
</evidence>
<dbReference type="PROSITE" id="PS51898">
    <property type="entry name" value="TYR_RECOMBINASE"/>
    <property type="match status" value="1"/>
</dbReference>
<dbReference type="KEGG" id="bcai:K788_0001797"/>
<evidence type="ECO:0000256" key="3">
    <source>
        <dbReference type="ARBA" id="ARBA00023125"/>
    </source>
</evidence>
<evidence type="ECO:0000313" key="9">
    <source>
        <dbReference type="Proteomes" id="UP000019146"/>
    </source>
</evidence>
<keyword evidence="8" id="KW-0614">Plasmid</keyword>